<dbReference type="InterPro" id="IPR036388">
    <property type="entry name" value="WH-like_DNA-bd_sf"/>
</dbReference>
<protein>
    <submittedName>
        <fullName evidence="5">Response regulator transcription factor</fullName>
    </submittedName>
</protein>
<organism evidence="5 6">
    <name type="scientific">Leekyejoonella antrihumi</name>
    <dbReference type="NCBI Taxonomy" id="1660198"/>
    <lineage>
        <taxon>Bacteria</taxon>
        <taxon>Bacillati</taxon>
        <taxon>Actinomycetota</taxon>
        <taxon>Actinomycetes</taxon>
        <taxon>Micrococcales</taxon>
        <taxon>Dermacoccaceae</taxon>
        <taxon>Leekyejoonella</taxon>
    </lineage>
</organism>
<dbReference type="SMART" id="SM00421">
    <property type="entry name" value="HTH_LUXR"/>
    <property type="match status" value="1"/>
</dbReference>
<comment type="caution">
    <text evidence="5">The sequence shown here is derived from an EMBL/GenBank/DDBJ whole genome shotgun (WGS) entry which is preliminary data.</text>
</comment>
<gene>
    <name evidence="5" type="ORF">FGL98_20090</name>
</gene>
<reference evidence="5 6" key="2">
    <citation type="submission" date="2019-08" db="EMBL/GenBank/DDBJ databases">
        <title>Jejuicoccus antrihumi gen. nov., sp. nov., a new member of the family Dermacoccaceae isolated from a cave.</title>
        <authorList>
            <person name="Schumann P."/>
            <person name="Kim I.S."/>
        </authorList>
    </citation>
    <scope>NUCLEOTIDE SEQUENCE [LARGE SCALE GENOMIC DNA]</scope>
    <source>
        <strain evidence="5 6">C5-26</strain>
    </source>
</reference>
<dbReference type="PROSITE" id="PS50043">
    <property type="entry name" value="HTH_LUXR_2"/>
    <property type="match status" value="1"/>
</dbReference>
<dbReference type="PRINTS" id="PR00038">
    <property type="entry name" value="HTHLUXR"/>
</dbReference>
<dbReference type="Gene3D" id="1.10.10.10">
    <property type="entry name" value="Winged helix-like DNA-binding domain superfamily/Winged helix DNA-binding domain"/>
    <property type="match status" value="1"/>
</dbReference>
<dbReference type="InterPro" id="IPR000792">
    <property type="entry name" value="Tscrpt_reg_LuxR_C"/>
</dbReference>
<evidence type="ECO:0000256" key="1">
    <source>
        <dbReference type="ARBA" id="ARBA00023015"/>
    </source>
</evidence>
<dbReference type="SUPFAM" id="SSF46894">
    <property type="entry name" value="C-terminal effector domain of the bipartite response regulators"/>
    <property type="match status" value="1"/>
</dbReference>
<evidence type="ECO:0000313" key="6">
    <source>
        <dbReference type="Proteomes" id="UP000320244"/>
    </source>
</evidence>
<keyword evidence="2" id="KW-0238">DNA-binding</keyword>
<dbReference type="Proteomes" id="UP000320244">
    <property type="component" value="Unassembled WGS sequence"/>
</dbReference>
<dbReference type="InterPro" id="IPR016032">
    <property type="entry name" value="Sig_transdc_resp-reg_C-effctor"/>
</dbReference>
<dbReference type="GO" id="GO:0003677">
    <property type="term" value="F:DNA binding"/>
    <property type="evidence" value="ECO:0007669"/>
    <property type="project" value="UniProtKB-KW"/>
</dbReference>
<keyword evidence="1" id="KW-0805">Transcription regulation</keyword>
<name>A0A563DU31_9MICO</name>
<keyword evidence="3" id="KW-0804">Transcription</keyword>
<sequence>MAAQAGSRGDEQLSTAAEETRELCERLQVEIADLLRHEGADESPDPLSVLTERESEVARLIARDHPSNAELAASLHISEKTVKTHVSNILRKLDISQRSAIGWLLQSNGEQMSALLNRTMSTTKS</sequence>
<dbReference type="OrthoDB" id="3197423at2"/>
<feature type="domain" description="HTH luxR-type" evidence="4">
    <location>
        <begin position="43"/>
        <end position="109"/>
    </location>
</feature>
<evidence type="ECO:0000256" key="2">
    <source>
        <dbReference type="ARBA" id="ARBA00023125"/>
    </source>
</evidence>
<dbReference type="EMBL" id="VCQV01000036">
    <property type="protein sequence ID" value="TWP33758.1"/>
    <property type="molecule type" value="Genomic_DNA"/>
</dbReference>
<proteinExistence type="predicted"/>
<reference evidence="5 6" key="1">
    <citation type="submission" date="2019-05" db="EMBL/GenBank/DDBJ databases">
        <authorList>
            <person name="Lee S.D."/>
        </authorList>
    </citation>
    <scope>NUCLEOTIDE SEQUENCE [LARGE SCALE GENOMIC DNA]</scope>
    <source>
        <strain evidence="5 6">C5-26</strain>
    </source>
</reference>
<accession>A0A563DU31</accession>
<evidence type="ECO:0000259" key="4">
    <source>
        <dbReference type="PROSITE" id="PS50043"/>
    </source>
</evidence>
<evidence type="ECO:0000313" key="5">
    <source>
        <dbReference type="EMBL" id="TWP33758.1"/>
    </source>
</evidence>
<dbReference type="Pfam" id="PF00196">
    <property type="entry name" value="GerE"/>
    <property type="match status" value="1"/>
</dbReference>
<dbReference type="GO" id="GO:0006355">
    <property type="term" value="P:regulation of DNA-templated transcription"/>
    <property type="evidence" value="ECO:0007669"/>
    <property type="project" value="InterPro"/>
</dbReference>
<dbReference type="CDD" id="cd06170">
    <property type="entry name" value="LuxR_C_like"/>
    <property type="match status" value="1"/>
</dbReference>
<evidence type="ECO:0000256" key="3">
    <source>
        <dbReference type="ARBA" id="ARBA00023163"/>
    </source>
</evidence>
<dbReference type="PANTHER" id="PTHR44688">
    <property type="entry name" value="DNA-BINDING TRANSCRIPTIONAL ACTIVATOR DEVR_DOSR"/>
    <property type="match status" value="1"/>
</dbReference>
<keyword evidence="6" id="KW-1185">Reference proteome</keyword>
<dbReference type="PANTHER" id="PTHR44688:SF16">
    <property type="entry name" value="DNA-BINDING TRANSCRIPTIONAL ACTIVATOR DEVR_DOSR"/>
    <property type="match status" value="1"/>
</dbReference>
<dbReference type="AlphaFoldDB" id="A0A563DU31"/>